<evidence type="ECO:0000259" key="2">
    <source>
        <dbReference type="PROSITE" id="PS50109"/>
    </source>
</evidence>
<dbReference type="Proteomes" id="UP000540989">
    <property type="component" value="Unassembled WGS sequence"/>
</dbReference>
<dbReference type="GO" id="GO:0000155">
    <property type="term" value="F:phosphorelay sensor kinase activity"/>
    <property type="evidence" value="ECO:0007669"/>
    <property type="project" value="InterPro"/>
</dbReference>
<feature type="transmembrane region" description="Helical" evidence="1">
    <location>
        <begin position="20"/>
        <end position="40"/>
    </location>
</feature>
<dbReference type="InterPro" id="IPR010559">
    <property type="entry name" value="Sig_transdc_His_kin_internal"/>
</dbReference>
<organism evidence="3 4">
    <name type="scientific">Granulicella aggregans</name>
    <dbReference type="NCBI Taxonomy" id="474949"/>
    <lineage>
        <taxon>Bacteria</taxon>
        <taxon>Pseudomonadati</taxon>
        <taxon>Acidobacteriota</taxon>
        <taxon>Terriglobia</taxon>
        <taxon>Terriglobales</taxon>
        <taxon>Acidobacteriaceae</taxon>
        <taxon>Granulicella</taxon>
    </lineage>
</organism>
<comment type="caution">
    <text evidence="3">The sequence shown here is derived from an EMBL/GenBank/DDBJ whole genome shotgun (WGS) entry which is preliminary data.</text>
</comment>
<sequence length="346" mass="39005">MVAAIFALPQLERSRDLHRIFISALAQWWSWGILVPGIVAVDRALPFAVQRIVPRVITLFALGPFVSILYGYVESVLSAALGAGKWSRLSGMAVIKEAYMEMFWSMLVYCLIVGVWEAYRYHQRFVSAELQMERLQRNFSEARLNSLRMQLDPHFLFNALNTVSSQVEREPKLARKMIEHLGDLLRLSLNSQGVQEISLAEELAFLDHYLAIQRIRFGDSLKVEMQIAPDVRDALVPSLIIQPLVENAIRHGISKRARGGAIILSAQRFEETLVLQVLDDGVGLPTGWSFDTHKGVGLSVTRERFAGLYPDDASHFDVRRRSEGGTEVSMSFPLHKRKEADDSSIA</sequence>
<evidence type="ECO:0000313" key="4">
    <source>
        <dbReference type="Proteomes" id="UP000540989"/>
    </source>
</evidence>
<dbReference type="PROSITE" id="PS50109">
    <property type="entry name" value="HIS_KIN"/>
    <property type="match status" value="1"/>
</dbReference>
<feature type="transmembrane region" description="Helical" evidence="1">
    <location>
        <begin position="52"/>
        <end position="73"/>
    </location>
</feature>
<feature type="transmembrane region" description="Helical" evidence="1">
    <location>
        <begin position="102"/>
        <end position="119"/>
    </location>
</feature>
<protein>
    <recommendedName>
        <fullName evidence="2">Histidine kinase domain-containing protein</fullName>
    </recommendedName>
</protein>
<evidence type="ECO:0000256" key="1">
    <source>
        <dbReference type="SAM" id="Phobius"/>
    </source>
</evidence>
<proteinExistence type="predicted"/>
<dbReference type="PANTHER" id="PTHR34220:SF7">
    <property type="entry name" value="SENSOR HISTIDINE KINASE YPDA"/>
    <property type="match status" value="1"/>
</dbReference>
<gene>
    <name evidence="3" type="ORF">HDF16_000089</name>
</gene>
<dbReference type="PANTHER" id="PTHR34220">
    <property type="entry name" value="SENSOR HISTIDINE KINASE YPDA"/>
    <property type="match status" value="1"/>
</dbReference>
<dbReference type="Pfam" id="PF02518">
    <property type="entry name" value="HATPase_c"/>
    <property type="match status" value="1"/>
</dbReference>
<dbReference type="InterPro" id="IPR050640">
    <property type="entry name" value="Bact_2-comp_sensor_kinase"/>
</dbReference>
<dbReference type="GO" id="GO:0016020">
    <property type="term" value="C:membrane"/>
    <property type="evidence" value="ECO:0007669"/>
    <property type="project" value="InterPro"/>
</dbReference>
<keyword evidence="1" id="KW-1133">Transmembrane helix</keyword>
<evidence type="ECO:0000313" key="3">
    <source>
        <dbReference type="EMBL" id="MBB5055420.1"/>
    </source>
</evidence>
<keyword evidence="1" id="KW-0812">Transmembrane</keyword>
<accession>A0A7W7Z8T8</accession>
<reference evidence="3 4" key="1">
    <citation type="submission" date="2020-08" db="EMBL/GenBank/DDBJ databases">
        <title>Genomic Encyclopedia of Type Strains, Phase IV (KMG-V): Genome sequencing to study the core and pangenomes of soil and plant-associated prokaryotes.</title>
        <authorList>
            <person name="Whitman W."/>
        </authorList>
    </citation>
    <scope>NUCLEOTIDE SEQUENCE [LARGE SCALE GENOMIC DNA]</scope>
    <source>
        <strain evidence="3 4">M8UP14</strain>
    </source>
</reference>
<dbReference type="RefSeq" id="WP_246408541.1">
    <property type="nucleotide sequence ID" value="NZ_JACHIP010000001.1"/>
</dbReference>
<keyword evidence="4" id="KW-1185">Reference proteome</keyword>
<name>A0A7W7Z8T8_9BACT</name>
<dbReference type="InterPro" id="IPR005467">
    <property type="entry name" value="His_kinase_dom"/>
</dbReference>
<dbReference type="EMBL" id="JACHIP010000001">
    <property type="protein sequence ID" value="MBB5055420.1"/>
    <property type="molecule type" value="Genomic_DNA"/>
</dbReference>
<dbReference type="AlphaFoldDB" id="A0A7W7Z8T8"/>
<dbReference type="SUPFAM" id="SSF55874">
    <property type="entry name" value="ATPase domain of HSP90 chaperone/DNA topoisomerase II/histidine kinase"/>
    <property type="match status" value="1"/>
</dbReference>
<dbReference type="Gene3D" id="3.30.565.10">
    <property type="entry name" value="Histidine kinase-like ATPase, C-terminal domain"/>
    <property type="match status" value="1"/>
</dbReference>
<keyword evidence="1" id="KW-0472">Membrane</keyword>
<feature type="domain" description="Histidine kinase" evidence="2">
    <location>
        <begin position="240"/>
        <end position="336"/>
    </location>
</feature>
<dbReference type="InterPro" id="IPR003594">
    <property type="entry name" value="HATPase_dom"/>
</dbReference>
<dbReference type="Pfam" id="PF06580">
    <property type="entry name" value="His_kinase"/>
    <property type="match status" value="1"/>
</dbReference>
<dbReference type="InterPro" id="IPR036890">
    <property type="entry name" value="HATPase_C_sf"/>
</dbReference>